<protein>
    <submittedName>
        <fullName evidence="4">U69</fullName>
    </submittedName>
</protein>
<dbReference type="InterPro" id="IPR010615">
    <property type="entry name" value="Herpes_UL97"/>
</dbReference>
<proteinExistence type="predicted"/>
<evidence type="ECO:0000313" key="4">
    <source>
        <dbReference type="EMBL" id="AAC40783.1"/>
    </source>
</evidence>
<dbReference type="GeneID" id="3289527"/>
<dbReference type="RefSeq" id="YP_073809.1">
    <property type="nucleotide sequence ID" value="NC_001716.2"/>
</dbReference>
<dbReference type="Gene3D" id="1.10.510.10">
    <property type="entry name" value="Transferase(Phosphotransferase) domain 1"/>
    <property type="match status" value="1"/>
</dbReference>
<evidence type="ECO:0000256" key="1">
    <source>
        <dbReference type="ARBA" id="ARBA00022679"/>
    </source>
</evidence>
<accession>Q77Y55</accession>
<keyword evidence="1" id="KW-0808">Transferase</keyword>
<dbReference type="InterPro" id="IPR011009">
    <property type="entry name" value="Kinase-like_dom_sf"/>
</dbReference>
<feature type="region of interest" description="Disordered" evidence="3">
    <location>
        <begin position="1"/>
        <end position="29"/>
    </location>
</feature>
<evidence type="ECO:0000256" key="3">
    <source>
        <dbReference type="SAM" id="MobiDB-lite"/>
    </source>
</evidence>
<keyword evidence="2" id="KW-0418">Kinase</keyword>
<dbReference type="GO" id="GO:0005524">
    <property type="term" value="F:ATP binding"/>
    <property type="evidence" value="ECO:0007669"/>
    <property type="project" value="InterPro"/>
</dbReference>
<dbReference type="Pfam" id="PF06734">
    <property type="entry name" value="UL97"/>
    <property type="match status" value="1"/>
</dbReference>
<organismHost>
    <name type="scientific">Homo sapiens</name>
    <name type="common">Human</name>
    <dbReference type="NCBI Taxonomy" id="9606"/>
</organismHost>
<feature type="compositionally biased region" description="Basic residues" evidence="3">
    <location>
        <begin position="12"/>
        <end position="29"/>
    </location>
</feature>
<dbReference type="EMBL" id="AF037218">
    <property type="protein sequence ID" value="AAC40783.1"/>
    <property type="molecule type" value="Genomic_DNA"/>
</dbReference>
<keyword evidence="5" id="KW-1185">Reference proteome</keyword>
<dbReference type="GO" id="GO:0016032">
    <property type="term" value="P:viral process"/>
    <property type="evidence" value="ECO:0007669"/>
    <property type="project" value="InterPro"/>
</dbReference>
<evidence type="ECO:0000256" key="2">
    <source>
        <dbReference type="ARBA" id="ARBA00022777"/>
    </source>
</evidence>
<name>Q77Y55_HHV7R</name>
<dbReference type="GO" id="GO:0004672">
    <property type="term" value="F:protein kinase activity"/>
    <property type="evidence" value="ECO:0007669"/>
    <property type="project" value="InterPro"/>
</dbReference>
<reference evidence="4 5" key="1">
    <citation type="journal article" date="1998" name="Virology">
        <title>The DNA sequence of the RK strain of human herpesvirus 7.</title>
        <authorList>
            <person name="Megaw A.G."/>
            <person name="Rapaport D."/>
            <person name="Avidor B."/>
            <person name="Frenkel N."/>
            <person name="Davison A.J."/>
        </authorList>
    </citation>
    <scope>NUCLEOTIDE SEQUENCE [LARGE SCALE GENOMIC DNA]</scope>
    <source>
        <strain evidence="4 5">RK</strain>
    </source>
</reference>
<organism evidence="4 5">
    <name type="scientific">Human herpesvirus 7 (strain RK)</name>
    <name type="common">HHV-7</name>
    <name type="synonym">Human T lymphotropic virus</name>
    <dbReference type="NCBI Taxonomy" id="262398"/>
    <lineage>
        <taxon>Viruses</taxon>
        <taxon>Duplodnaviria</taxon>
        <taxon>Heunggongvirae</taxon>
        <taxon>Peploviricota</taxon>
        <taxon>Herviviricetes</taxon>
        <taxon>Herpesvirales</taxon>
        <taxon>Orthoherpesviridae</taxon>
        <taxon>Betaherpesvirinae</taxon>
        <taxon>Roseolovirus</taxon>
        <taxon>Roseolovirus humanbeta7</taxon>
        <taxon>Human betaherpesvirus 7</taxon>
    </lineage>
</organism>
<dbReference type="InterPro" id="IPR008266">
    <property type="entry name" value="Tyr_kinase_AS"/>
</dbReference>
<sequence>MEQLKTPQNQKTRPRNMLPKKKGKELKKRPCKVKRKLFGSENIRPNKKIPLASDVDNELEKKRGSMIRKRSETDLCPDPSVTDLLCHESLTVSPKFERDGLSACTEFENFMDTRKIVLSRNEKSVTDLSAHYPVLCNLGIFERIHSPFLFSIHIDTQSFSVVYVPHKESSCSQFCEPEKNMARILGSGSYGMVYDLNNVAIKASDDLESCISSYVSGVVRAKAGAQLTSRECVFKSLLICNSVCLNHKISLSKTYDTDLYKFTDWKLENVENYYSIFCNLAEAVRFLNMVCKINHCDISLANILIHHKEGIILEAVLADYSLAEVHPQYNGKCGILRQFDHRIQIVPKSYNKLCDMFNPGFRPMIAHKIILVEVYAEFDGKGNPVRHCNLDLCALAQVFLLCVIRMLDERGCREAQKYYENRLFTYSNEACTLNPIKYPLEYKDACCKVLAEHLVLFGILFYREVVDMFENLYDFLHASGDLSVRDLLEETYVNDSRDVRRQPIRYRHAQLQRHEIGQILLNDLQQLLSIITISDLEKDPYSVFRV</sequence>
<dbReference type="DNASU" id="3289527"/>
<dbReference type="SUPFAM" id="SSF56112">
    <property type="entry name" value="Protein kinase-like (PK-like)"/>
    <property type="match status" value="1"/>
</dbReference>
<feature type="compositionally biased region" description="Polar residues" evidence="3">
    <location>
        <begin position="1"/>
        <end position="11"/>
    </location>
</feature>
<gene>
    <name evidence="4" type="primary">U69</name>
</gene>
<evidence type="ECO:0000313" key="5">
    <source>
        <dbReference type="Proteomes" id="UP000098510"/>
    </source>
</evidence>
<dbReference type="PROSITE" id="PS00109">
    <property type="entry name" value="PROTEIN_KINASE_TYR"/>
    <property type="match status" value="1"/>
</dbReference>
<dbReference type="Proteomes" id="UP000098510">
    <property type="component" value="Segment"/>
</dbReference>
<dbReference type="KEGG" id="vg:3289527"/>
<dbReference type="OrthoDB" id="4062at10239"/>